<evidence type="ECO:0000313" key="2">
    <source>
        <dbReference type="EMBL" id="MBF4374534.1"/>
    </source>
</evidence>
<organism evidence="1 4">
    <name type="scientific">Vibrio anguillarum</name>
    <name type="common">Listonella anguillarum</name>
    <dbReference type="NCBI Taxonomy" id="55601"/>
    <lineage>
        <taxon>Bacteria</taxon>
        <taxon>Pseudomonadati</taxon>
        <taxon>Pseudomonadota</taxon>
        <taxon>Gammaproteobacteria</taxon>
        <taxon>Vibrionales</taxon>
        <taxon>Vibrionaceae</taxon>
        <taxon>Vibrio</taxon>
    </lineage>
</organism>
<proteinExistence type="predicted"/>
<dbReference type="EMBL" id="CP034672">
    <property type="protein sequence ID" value="AZS26253.1"/>
    <property type="molecule type" value="Genomic_DNA"/>
</dbReference>
<evidence type="ECO:0000313" key="4">
    <source>
        <dbReference type="Proteomes" id="UP000256923"/>
    </source>
</evidence>
<dbReference type="Proteomes" id="UP000786185">
    <property type="component" value="Unassembled WGS sequence"/>
</dbReference>
<evidence type="ECO:0000313" key="5">
    <source>
        <dbReference type="Proteomes" id="UP000726136"/>
    </source>
</evidence>
<dbReference type="RefSeq" id="WP_116285088.1">
    <property type="nucleotide sequence ID" value="NZ_CP034672.1"/>
</dbReference>
<dbReference type="EMBL" id="RDPI01000019">
    <property type="protein sequence ID" value="MBF4374534.1"/>
    <property type="molecule type" value="Genomic_DNA"/>
</dbReference>
<name>A0A7U6J3L7_VIBAN</name>
<keyword evidence="5" id="KW-1185">Reference proteome</keyword>
<reference evidence="2 5" key="2">
    <citation type="journal article" date="2021" name="PeerJ">
        <title>Analysis of 44 Vibrio anguillarum genomes reveals high genetic diversity.</title>
        <authorList>
            <person name="Hansen M.J."/>
            <person name="Dalsgaard I."/>
        </authorList>
    </citation>
    <scope>NUCLEOTIDE SEQUENCE</scope>
    <source>
        <strain evidence="2 5">040915-1/1B</strain>
        <strain evidence="3">850617-1/1</strain>
    </source>
</reference>
<dbReference type="EMBL" id="SCLC01002022">
    <property type="protein sequence ID" value="MBF4438389.1"/>
    <property type="molecule type" value="Genomic_DNA"/>
</dbReference>
<dbReference type="AlphaFoldDB" id="A0A7U6J3L7"/>
<evidence type="ECO:0000313" key="1">
    <source>
        <dbReference type="EMBL" id="AZS26253.1"/>
    </source>
</evidence>
<evidence type="ECO:0000313" key="3">
    <source>
        <dbReference type="EMBL" id="MBF4438389.1"/>
    </source>
</evidence>
<sequence>MGKSFTTLVAVAAITSLFVSSYALIKVNKADKQARLEVQVMEYEVILQHMKSAGVFDSMNQTKEGRYLKASIIETAENCVGQGYSIDSGQIGVCIASLKMSKLIK</sequence>
<protein>
    <submittedName>
        <fullName evidence="1">Uncharacterized protein</fullName>
    </submittedName>
</protein>
<dbReference type="Proteomes" id="UP000256923">
    <property type="component" value="Chromosome 1"/>
</dbReference>
<gene>
    <name evidence="1" type="ORF">DYL72_15200</name>
    <name evidence="2" type="ORF">EAY46_15800</name>
    <name evidence="3" type="ORF">ERJ77_28655</name>
</gene>
<reference evidence="1 4" key="1">
    <citation type="submission" date="2018-12" db="EMBL/GenBank/DDBJ databases">
        <title>Characterization and Draft Genome of Vibrio anguillarum J360 Marine Pathogen Isolated from an Outbreak in Lumpfish (Cyclopterus lumpus).</title>
        <authorList>
            <person name="Vasquez J.I."/>
            <person name="Cao T."/>
            <person name="Chakraborty S."/>
            <person name="Gnanagobal H."/>
            <person name="Wescot J."/>
            <person name="Boyce D."/>
            <person name="Santander J."/>
        </authorList>
    </citation>
    <scope>NUCLEOTIDE SEQUENCE [LARGE SCALE GENOMIC DNA]</scope>
    <source>
        <strain evidence="1 4">J360</strain>
    </source>
</reference>
<dbReference type="Proteomes" id="UP000726136">
    <property type="component" value="Unassembled WGS sequence"/>
</dbReference>
<accession>A0A7U6J3L7</accession>